<comment type="caution">
    <text evidence="2">The sequence shown here is derived from an EMBL/GenBank/DDBJ whole genome shotgun (WGS) entry which is preliminary data.</text>
</comment>
<accession>A0A9E2KGL4</accession>
<evidence type="ECO:0000313" key="3">
    <source>
        <dbReference type="Proteomes" id="UP000824236"/>
    </source>
</evidence>
<dbReference type="PANTHER" id="PTHR30218:SF0">
    <property type="entry name" value="POLYPHOSPHATE KINASE"/>
    <property type="match status" value="1"/>
</dbReference>
<protein>
    <recommendedName>
        <fullName evidence="1">Polyphosphate kinase N-terminal domain-containing protein</fullName>
    </recommendedName>
</protein>
<dbReference type="SUPFAM" id="SSF140356">
    <property type="entry name" value="PPK N-terminal domain-like"/>
    <property type="match status" value="1"/>
</dbReference>
<feature type="domain" description="Polyphosphate kinase N-terminal" evidence="1">
    <location>
        <begin position="15"/>
        <end position="51"/>
    </location>
</feature>
<evidence type="ECO:0000259" key="1">
    <source>
        <dbReference type="Pfam" id="PF13089"/>
    </source>
</evidence>
<name>A0A9E2KGL4_9BACE</name>
<evidence type="ECO:0000313" key="2">
    <source>
        <dbReference type="EMBL" id="MBU3814092.1"/>
    </source>
</evidence>
<dbReference type="AlphaFoldDB" id="A0A9E2KGL4"/>
<dbReference type="GO" id="GO:0009358">
    <property type="term" value="C:polyphosphate kinase complex"/>
    <property type="evidence" value="ECO:0007669"/>
    <property type="project" value="InterPro"/>
</dbReference>
<dbReference type="InterPro" id="IPR025198">
    <property type="entry name" value="PPK_N_dom"/>
</dbReference>
<dbReference type="GO" id="GO:0008976">
    <property type="term" value="F:polyphosphate kinase activity"/>
    <property type="evidence" value="ECO:0007669"/>
    <property type="project" value="InterPro"/>
</dbReference>
<organism evidence="2 3">
    <name type="scientific">Candidatus Bacteroides intestinipullorum</name>
    <dbReference type="NCBI Taxonomy" id="2838471"/>
    <lineage>
        <taxon>Bacteria</taxon>
        <taxon>Pseudomonadati</taxon>
        <taxon>Bacteroidota</taxon>
        <taxon>Bacteroidia</taxon>
        <taxon>Bacteroidales</taxon>
        <taxon>Bacteroidaceae</taxon>
        <taxon>Bacteroides</taxon>
    </lineage>
</organism>
<dbReference type="InterPro" id="IPR036832">
    <property type="entry name" value="PPK_N_dom_sf"/>
</dbReference>
<gene>
    <name evidence="2" type="ORF">H9791_06220</name>
</gene>
<proteinExistence type="predicted"/>
<dbReference type="Gene3D" id="1.20.58.310">
    <property type="entry name" value="Polyphosphate kinase N-terminal domain"/>
    <property type="match status" value="1"/>
</dbReference>
<dbReference type="Pfam" id="PF13089">
    <property type="entry name" value="PP_kinase_N"/>
    <property type="match status" value="1"/>
</dbReference>
<feature type="non-terminal residue" evidence="2">
    <location>
        <position position="51"/>
    </location>
</feature>
<dbReference type="GO" id="GO:0006799">
    <property type="term" value="P:polyphosphate biosynthetic process"/>
    <property type="evidence" value="ECO:0007669"/>
    <property type="project" value="InterPro"/>
</dbReference>
<dbReference type="PANTHER" id="PTHR30218">
    <property type="entry name" value="POLYPHOSPHATE KINASE"/>
    <property type="match status" value="1"/>
</dbReference>
<dbReference type="EMBL" id="JAHLFO010000082">
    <property type="protein sequence ID" value="MBU3814092.1"/>
    <property type="molecule type" value="Genomic_DNA"/>
</dbReference>
<dbReference type="Proteomes" id="UP000824236">
    <property type="component" value="Unassembled WGS sequence"/>
</dbReference>
<sequence length="51" mass="6046">MAKTRTNKKGVPEAYIDRDLSWMYFNRRILQEATKPNIPLLERLSFLGIYS</sequence>
<dbReference type="InterPro" id="IPR003414">
    <property type="entry name" value="PP_kinase"/>
</dbReference>
<reference evidence="2" key="2">
    <citation type="submission" date="2021-04" db="EMBL/GenBank/DDBJ databases">
        <authorList>
            <person name="Gilroy R."/>
        </authorList>
    </citation>
    <scope>NUCLEOTIDE SEQUENCE</scope>
    <source>
        <strain evidence="2">B3-3758</strain>
    </source>
</reference>
<reference evidence="2" key="1">
    <citation type="journal article" date="2021" name="PeerJ">
        <title>Extensive microbial diversity within the chicken gut microbiome revealed by metagenomics and culture.</title>
        <authorList>
            <person name="Gilroy R."/>
            <person name="Ravi A."/>
            <person name="Getino M."/>
            <person name="Pursley I."/>
            <person name="Horton D.L."/>
            <person name="Alikhan N.F."/>
            <person name="Baker D."/>
            <person name="Gharbi K."/>
            <person name="Hall N."/>
            <person name="Watson M."/>
            <person name="Adriaenssens E.M."/>
            <person name="Foster-Nyarko E."/>
            <person name="Jarju S."/>
            <person name="Secka A."/>
            <person name="Antonio M."/>
            <person name="Oren A."/>
            <person name="Chaudhuri R.R."/>
            <person name="La Ragione R."/>
            <person name="Hildebrand F."/>
            <person name="Pallen M.J."/>
        </authorList>
    </citation>
    <scope>NUCLEOTIDE SEQUENCE</scope>
    <source>
        <strain evidence="2">B3-3758</strain>
    </source>
</reference>